<dbReference type="SMART" id="SM00558">
    <property type="entry name" value="JmjC"/>
    <property type="match status" value="1"/>
</dbReference>
<dbReference type="GO" id="GO:0045905">
    <property type="term" value="P:positive regulation of translational termination"/>
    <property type="evidence" value="ECO:0007669"/>
    <property type="project" value="TreeGrafter"/>
</dbReference>
<dbReference type="InterPro" id="IPR041667">
    <property type="entry name" value="Cupin_8"/>
</dbReference>
<dbReference type="PANTHER" id="PTHR12480">
    <property type="entry name" value="ARGININE DEMETHYLASE AND LYSYL-HYDROXYLASE JMJD"/>
    <property type="match status" value="1"/>
</dbReference>
<dbReference type="PROSITE" id="PS51184">
    <property type="entry name" value="JMJC"/>
    <property type="match status" value="1"/>
</dbReference>
<dbReference type="AlphaFoldDB" id="A0AB73IHY5"/>
<dbReference type="GO" id="GO:0016706">
    <property type="term" value="F:2-oxoglutarate-dependent dioxygenase activity"/>
    <property type="evidence" value="ECO:0007669"/>
    <property type="project" value="TreeGrafter"/>
</dbReference>
<evidence type="ECO:0000313" key="2">
    <source>
        <dbReference type="EMBL" id="MDP9649650.1"/>
    </source>
</evidence>
<dbReference type="Gene3D" id="2.60.120.650">
    <property type="entry name" value="Cupin"/>
    <property type="match status" value="1"/>
</dbReference>
<dbReference type="Proteomes" id="UP001229486">
    <property type="component" value="Unassembled WGS sequence"/>
</dbReference>
<dbReference type="RefSeq" id="WP_392394930.1">
    <property type="nucleotide sequence ID" value="NZ_JAURTK010000006.1"/>
</dbReference>
<accession>A0AB73IHY5</accession>
<dbReference type="GO" id="GO:0005737">
    <property type="term" value="C:cytoplasm"/>
    <property type="evidence" value="ECO:0007669"/>
    <property type="project" value="TreeGrafter"/>
</dbReference>
<dbReference type="PANTHER" id="PTHR12480:SF6">
    <property type="entry name" value="2-OXOGLUTARATE AND IRON-DEPENDENT OXYGENASE JMJD4"/>
    <property type="match status" value="1"/>
</dbReference>
<name>A0AB73IHY5_9BURK</name>
<sequence>MPDSAERHFFVQPSDLLVAPDRATFERRYVEPGIPVLIRGATQDWPAHTCWQEASLAARYGDTLVPVSRKGGRDPCRMTFAAYLVYMRDTADPDPLYLANWPFERDCPTLVDDYRNPPIFTRLEEQFPSHLRQSWRWIFAGPAGSGTALHADRFGTSAWNAVITGRKRWRFFSPDQVRLLYGGQVDSFAPDLVAYPLFARACAIECVQEPGDLVFTPSGWWHQVLNERGGISVTENFINHANLENVKRAARLAKLSHFEKALAALG</sequence>
<dbReference type="SUPFAM" id="SSF51197">
    <property type="entry name" value="Clavaminate synthase-like"/>
    <property type="match status" value="1"/>
</dbReference>
<organism evidence="2 3">
    <name type="scientific">Paraburkholderia caledonica</name>
    <dbReference type="NCBI Taxonomy" id="134536"/>
    <lineage>
        <taxon>Bacteria</taxon>
        <taxon>Pseudomonadati</taxon>
        <taxon>Pseudomonadota</taxon>
        <taxon>Betaproteobacteria</taxon>
        <taxon>Burkholderiales</taxon>
        <taxon>Burkholderiaceae</taxon>
        <taxon>Paraburkholderia</taxon>
    </lineage>
</organism>
<evidence type="ECO:0000259" key="1">
    <source>
        <dbReference type="PROSITE" id="PS51184"/>
    </source>
</evidence>
<dbReference type="EMBL" id="JAURTK010000006">
    <property type="protein sequence ID" value="MDP9649650.1"/>
    <property type="molecule type" value="Genomic_DNA"/>
</dbReference>
<feature type="domain" description="JmjC" evidence="1">
    <location>
        <begin position="112"/>
        <end position="254"/>
    </location>
</feature>
<protein>
    <recommendedName>
        <fullName evidence="1">JmjC domain-containing protein</fullName>
    </recommendedName>
</protein>
<evidence type="ECO:0000313" key="3">
    <source>
        <dbReference type="Proteomes" id="UP001229486"/>
    </source>
</evidence>
<proteinExistence type="predicted"/>
<dbReference type="Pfam" id="PF13621">
    <property type="entry name" value="Cupin_8"/>
    <property type="match status" value="1"/>
</dbReference>
<dbReference type="GO" id="GO:0043565">
    <property type="term" value="F:sequence-specific DNA binding"/>
    <property type="evidence" value="ECO:0007669"/>
    <property type="project" value="TreeGrafter"/>
</dbReference>
<dbReference type="InterPro" id="IPR050910">
    <property type="entry name" value="JMJD6_ArgDemeth/LysHydrox"/>
</dbReference>
<dbReference type="InterPro" id="IPR003347">
    <property type="entry name" value="JmjC_dom"/>
</dbReference>
<reference evidence="2" key="1">
    <citation type="submission" date="2023-07" db="EMBL/GenBank/DDBJ databases">
        <title>Sorghum-associated microbial communities from plants grown in Nebraska, USA.</title>
        <authorList>
            <person name="Schachtman D."/>
        </authorList>
    </citation>
    <scope>NUCLEOTIDE SEQUENCE</scope>
    <source>
        <strain evidence="2">DS1061</strain>
    </source>
</reference>
<gene>
    <name evidence="2" type="ORF">J2793_005117</name>
</gene>
<comment type="caution">
    <text evidence="2">The sequence shown here is derived from an EMBL/GenBank/DDBJ whole genome shotgun (WGS) entry which is preliminary data.</text>
</comment>